<feature type="region of interest" description="Disordered" evidence="1">
    <location>
        <begin position="237"/>
        <end position="297"/>
    </location>
</feature>
<gene>
    <name evidence="3" type="ORF">LOC68_01175</name>
</gene>
<feature type="compositionally biased region" description="Basic and acidic residues" evidence="1">
    <location>
        <begin position="237"/>
        <end position="276"/>
    </location>
</feature>
<name>A0A9X1MHS1_9BACT</name>
<keyword evidence="4" id="KW-1185">Reference proteome</keyword>
<evidence type="ECO:0000313" key="3">
    <source>
        <dbReference type="EMBL" id="MCC9627006.1"/>
    </source>
</evidence>
<protein>
    <submittedName>
        <fullName evidence="3">YdjY domain-containing protein</fullName>
    </submittedName>
</protein>
<dbReference type="EMBL" id="JAJKFT010000002">
    <property type="protein sequence ID" value="MCC9627006.1"/>
    <property type="molecule type" value="Genomic_DNA"/>
</dbReference>
<sequence length="297" mass="33166">MRTSQIAATCILFCGLVSVVWAQKDASDAKEQPPEKSEVRKLSDQHPIWFDRGRKMVIADGEICLRKGTLEMFACLQGTKEHESIVSVPIKAMMLHAGLIAIGAQQGTPVKFSPEFKPASGEEIAIYVQWKDDKGKTQIANAKDWVRKTGTKDTLDTNWVFAGSYFWNDERNGEKVYTAESGDLVCVSNFPTATLDLPIESSQENANLSYEAFTDRIPPEGTKVRLFFVPKFKKEEAKPAIDEKNPQPIEKPEPMPKEEVKEEPKSETKEEPKTETEVPAAETSEAEKPAEKEVATE</sequence>
<feature type="signal peptide" evidence="2">
    <location>
        <begin position="1"/>
        <end position="22"/>
    </location>
</feature>
<reference evidence="3" key="1">
    <citation type="submission" date="2021-11" db="EMBL/GenBank/DDBJ databases">
        <title>Genome sequence.</title>
        <authorList>
            <person name="Sun Q."/>
        </authorList>
    </citation>
    <scope>NUCLEOTIDE SEQUENCE</scope>
    <source>
        <strain evidence="3">JC732</strain>
    </source>
</reference>
<dbReference type="AlphaFoldDB" id="A0A9X1MHS1"/>
<evidence type="ECO:0000256" key="2">
    <source>
        <dbReference type="SAM" id="SignalP"/>
    </source>
</evidence>
<dbReference type="InterPro" id="IPR047750">
    <property type="entry name" value="YdjY-like"/>
</dbReference>
<feature type="compositionally biased region" description="Basic and acidic residues" evidence="1">
    <location>
        <begin position="285"/>
        <end position="297"/>
    </location>
</feature>
<accession>A0A9X1MHS1</accession>
<dbReference type="RefSeq" id="WP_230214620.1">
    <property type="nucleotide sequence ID" value="NZ_JAJKFT010000002.1"/>
</dbReference>
<evidence type="ECO:0000256" key="1">
    <source>
        <dbReference type="SAM" id="MobiDB-lite"/>
    </source>
</evidence>
<comment type="caution">
    <text evidence="3">The sequence shown here is derived from an EMBL/GenBank/DDBJ whole genome shotgun (WGS) entry which is preliminary data.</text>
</comment>
<organism evidence="3 4">
    <name type="scientific">Blastopirellula sediminis</name>
    <dbReference type="NCBI Taxonomy" id="2894196"/>
    <lineage>
        <taxon>Bacteria</taxon>
        <taxon>Pseudomonadati</taxon>
        <taxon>Planctomycetota</taxon>
        <taxon>Planctomycetia</taxon>
        <taxon>Pirellulales</taxon>
        <taxon>Pirellulaceae</taxon>
        <taxon>Blastopirellula</taxon>
    </lineage>
</organism>
<keyword evidence="2" id="KW-0732">Signal</keyword>
<dbReference type="NCBIfam" id="NF040466">
    <property type="entry name" value="ydjY_domain"/>
    <property type="match status" value="1"/>
</dbReference>
<evidence type="ECO:0000313" key="4">
    <source>
        <dbReference type="Proteomes" id="UP001139103"/>
    </source>
</evidence>
<proteinExistence type="predicted"/>
<dbReference type="Proteomes" id="UP001139103">
    <property type="component" value="Unassembled WGS sequence"/>
</dbReference>
<feature type="chain" id="PRO_5040754780" evidence="2">
    <location>
        <begin position="23"/>
        <end position="297"/>
    </location>
</feature>